<dbReference type="AlphaFoldDB" id="A0AA38C3B5"/>
<accession>A0AA38C3B5</accession>
<evidence type="ECO:0000313" key="1">
    <source>
        <dbReference type="EMBL" id="KAH9289444.1"/>
    </source>
</evidence>
<gene>
    <name evidence="1" type="ORF">KI387_033561</name>
</gene>
<sequence length="104" mass="12132">MAFTSAISRGQLQEVFHYDTVLEAKAIERVIGDSYIHDSHRAIINSELAVVFVSNCLLLHLLKVYVVDVMEFFIYHVYRVSFLEEMDRGRIPDPLLWVEEEDTQ</sequence>
<protein>
    <submittedName>
        <fullName evidence="1">Uncharacterized protein</fullName>
    </submittedName>
</protein>
<reference evidence="1 2" key="1">
    <citation type="journal article" date="2021" name="Nat. Plants">
        <title>The Taxus genome provides insights into paclitaxel biosynthesis.</title>
        <authorList>
            <person name="Xiong X."/>
            <person name="Gou J."/>
            <person name="Liao Q."/>
            <person name="Li Y."/>
            <person name="Zhou Q."/>
            <person name="Bi G."/>
            <person name="Li C."/>
            <person name="Du R."/>
            <person name="Wang X."/>
            <person name="Sun T."/>
            <person name="Guo L."/>
            <person name="Liang H."/>
            <person name="Lu P."/>
            <person name="Wu Y."/>
            <person name="Zhang Z."/>
            <person name="Ro D.K."/>
            <person name="Shang Y."/>
            <person name="Huang S."/>
            <person name="Yan J."/>
        </authorList>
    </citation>
    <scope>NUCLEOTIDE SEQUENCE [LARGE SCALE GENOMIC DNA]</scope>
    <source>
        <strain evidence="1">Ta-2019</strain>
    </source>
</reference>
<comment type="caution">
    <text evidence="1">The sequence shown here is derived from an EMBL/GenBank/DDBJ whole genome shotgun (WGS) entry which is preliminary data.</text>
</comment>
<organism evidence="1 2">
    <name type="scientific">Taxus chinensis</name>
    <name type="common">Chinese yew</name>
    <name type="synonym">Taxus wallichiana var. chinensis</name>
    <dbReference type="NCBI Taxonomy" id="29808"/>
    <lineage>
        <taxon>Eukaryota</taxon>
        <taxon>Viridiplantae</taxon>
        <taxon>Streptophyta</taxon>
        <taxon>Embryophyta</taxon>
        <taxon>Tracheophyta</taxon>
        <taxon>Spermatophyta</taxon>
        <taxon>Pinopsida</taxon>
        <taxon>Pinidae</taxon>
        <taxon>Conifers II</taxon>
        <taxon>Cupressales</taxon>
        <taxon>Taxaceae</taxon>
        <taxon>Taxus</taxon>
    </lineage>
</organism>
<name>A0AA38C3B5_TAXCH</name>
<dbReference type="Proteomes" id="UP000824469">
    <property type="component" value="Unassembled WGS sequence"/>
</dbReference>
<keyword evidence="2" id="KW-1185">Reference proteome</keyword>
<dbReference type="EMBL" id="JAHRHJ020003813">
    <property type="protein sequence ID" value="KAH9289444.1"/>
    <property type="molecule type" value="Genomic_DNA"/>
</dbReference>
<feature type="non-terminal residue" evidence="1">
    <location>
        <position position="104"/>
    </location>
</feature>
<proteinExistence type="predicted"/>
<evidence type="ECO:0000313" key="2">
    <source>
        <dbReference type="Proteomes" id="UP000824469"/>
    </source>
</evidence>